<reference evidence="3" key="1">
    <citation type="submission" date="2021-02" db="EMBL/GenBank/DDBJ databases">
        <authorList>
            <person name="Nowell W R."/>
        </authorList>
    </citation>
    <scope>NUCLEOTIDE SEQUENCE</scope>
</reference>
<evidence type="ECO:0000259" key="2">
    <source>
        <dbReference type="Pfam" id="PF03372"/>
    </source>
</evidence>
<evidence type="ECO:0000313" key="4">
    <source>
        <dbReference type="EMBL" id="CAF3582342.1"/>
    </source>
</evidence>
<comment type="caution">
    <text evidence="3">The sequence shown here is derived from an EMBL/GenBank/DDBJ whole genome shotgun (WGS) entry which is preliminary data.</text>
</comment>
<gene>
    <name evidence="3" type="ORF">OVA965_LOCUS4548</name>
    <name evidence="4" type="ORF">TMI583_LOCUS4546</name>
</gene>
<dbReference type="InterPro" id="IPR036691">
    <property type="entry name" value="Endo/exonu/phosph_ase_sf"/>
</dbReference>
<accession>A0A8S2CTF6</accession>
<dbReference type="PANTHER" id="PTHR23227:SF67">
    <property type="entry name" value="CRANIOFACIAL DEVELOPMENT PROTEIN 2-LIKE"/>
    <property type="match status" value="1"/>
</dbReference>
<proteinExistence type="predicted"/>
<dbReference type="SUPFAM" id="SSF56219">
    <property type="entry name" value="DNase I-like"/>
    <property type="match status" value="1"/>
</dbReference>
<feature type="region of interest" description="Disordered" evidence="1">
    <location>
        <begin position="1"/>
        <end position="30"/>
    </location>
</feature>
<dbReference type="EMBL" id="CAJOBA010001205">
    <property type="protein sequence ID" value="CAF3582342.1"/>
    <property type="molecule type" value="Genomic_DNA"/>
</dbReference>
<dbReference type="EMBL" id="CAJNOK010001205">
    <property type="protein sequence ID" value="CAF0799104.1"/>
    <property type="molecule type" value="Genomic_DNA"/>
</dbReference>
<feature type="domain" description="Endonuclease/exonuclease/phosphatase" evidence="2">
    <location>
        <begin position="37"/>
        <end position="181"/>
    </location>
</feature>
<dbReference type="InterPro" id="IPR005135">
    <property type="entry name" value="Endo/exonuclease/phosphatase"/>
</dbReference>
<evidence type="ECO:0000313" key="5">
    <source>
        <dbReference type="Proteomes" id="UP000677228"/>
    </source>
</evidence>
<dbReference type="Gene3D" id="3.60.10.10">
    <property type="entry name" value="Endonuclease/exonuclease/phosphatase"/>
    <property type="match status" value="1"/>
</dbReference>
<organism evidence="3 5">
    <name type="scientific">Didymodactylos carnosus</name>
    <dbReference type="NCBI Taxonomy" id="1234261"/>
    <lineage>
        <taxon>Eukaryota</taxon>
        <taxon>Metazoa</taxon>
        <taxon>Spiralia</taxon>
        <taxon>Gnathifera</taxon>
        <taxon>Rotifera</taxon>
        <taxon>Eurotatoria</taxon>
        <taxon>Bdelloidea</taxon>
        <taxon>Philodinida</taxon>
        <taxon>Philodinidae</taxon>
        <taxon>Didymodactylos</taxon>
    </lineage>
</organism>
<evidence type="ECO:0000313" key="3">
    <source>
        <dbReference type="EMBL" id="CAF0799104.1"/>
    </source>
</evidence>
<dbReference type="Proteomes" id="UP000677228">
    <property type="component" value="Unassembled WGS sequence"/>
</dbReference>
<dbReference type="GO" id="GO:0003824">
    <property type="term" value="F:catalytic activity"/>
    <property type="evidence" value="ECO:0007669"/>
    <property type="project" value="InterPro"/>
</dbReference>
<dbReference type="CDD" id="cd09076">
    <property type="entry name" value="L1-EN"/>
    <property type="match status" value="1"/>
</dbReference>
<dbReference type="Pfam" id="PF03372">
    <property type="entry name" value="Exo_endo_phos"/>
    <property type="match status" value="1"/>
</dbReference>
<evidence type="ECO:0000256" key="1">
    <source>
        <dbReference type="SAM" id="MobiDB-lite"/>
    </source>
</evidence>
<dbReference type="InterPro" id="IPR027124">
    <property type="entry name" value="Swc5/CFDP1/2"/>
</dbReference>
<dbReference type="Proteomes" id="UP000682733">
    <property type="component" value="Unassembled WGS sequence"/>
</dbReference>
<protein>
    <recommendedName>
        <fullName evidence="2">Endonuclease/exonuclease/phosphatase domain-containing protein</fullName>
    </recommendedName>
</protein>
<name>A0A8S2CTF6_9BILA</name>
<dbReference type="PANTHER" id="PTHR23227">
    <property type="entry name" value="BUCENTAUR RELATED"/>
    <property type="match status" value="1"/>
</dbReference>
<dbReference type="AlphaFoldDB" id="A0A8S2CTF6"/>
<sequence length="241" mass="26331">MSGTQGTGEKWATGQTKKEKRNKPKLTTPKSEIQIAAWNVRTAHNVGQKEIIAKELLNHKISIAALSELRLTGSGTTTVEPPITDEKMTLFYSGGEKREAGVGFMVDKRAASSIVAFQPISDRLAILPVAGTIKTHVISVYAPTETSQDQAKDDFYDHLQHALDLIPRIEVIMLAGNFNAHIGTARIGWEGTMGKFGHGEINDNGLRLLSFAAANDLIFGNSWFQHSTKQPYQIACAIDSQ</sequence>